<dbReference type="OrthoDB" id="9803017at2"/>
<dbReference type="AlphaFoldDB" id="A0A4R9GI96"/>
<evidence type="ECO:0000256" key="2">
    <source>
        <dbReference type="ARBA" id="ARBA00022679"/>
    </source>
</evidence>
<dbReference type="SUPFAM" id="SSF53335">
    <property type="entry name" value="S-adenosyl-L-methionine-dependent methyltransferases"/>
    <property type="match status" value="1"/>
</dbReference>
<dbReference type="InterPro" id="IPR029063">
    <property type="entry name" value="SAM-dependent_MTases_sf"/>
</dbReference>
<keyword evidence="1 3" id="KW-0489">Methyltransferase</keyword>
<dbReference type="PANTHER" id="PTHR43542:SF1">
    <property type="entry name" value="METHYLTRANSFERASE"/>
    <property type="match status" value="1"/>
</dbReference>
<dbReference type="PANTHER" id="PTHR43542">
    <property type="entry name" value="METHYLTRANSFERASE"/>
    <property type="match status" value="1"/>
</dbReference>
<proteinExistence type="predicted"/>
<dbReference type="GO" id="GO:0008168">
    <property type="term" value="F:methyltransferase activity"/>
    <property type="evidence" value="ECO:0007669"/>
    <property type="project" value="UniProtKB-KW"/>
</dbReference>
<dbReference type="GO" id="GO:0031167">
    <property type="term" value="P:rRNA methylation"/>
    <property type="evidence" value="ECO:0007669"/>
    <property type="project" value="InterPro"/>
</dbReference>
<dbReference type="RefSeq" id="WP_135767875.1">
    <property type="nucleotide sequence ID" value="NZ_RQET01000004.1"/>
</dbReference>
<dbReference type="Pfam" id="PF03602">
    <property type="entry name" value="Cons_hypoth95"/>
    <property type="match status" value="1"/>
</dbReference>
<evidence type="ECO:0000313" key="4">
    <source>
        <dbReference type="Proteomes" id="UP000298458"/>
    </source>
</evidence>
<protein>
    <submittedName>
        <fullName evidence="3">DNA methyltransferase</fullName>
    </submittedName>
</protein>
<sequence length="194" mass="21823">MKPAKKGKGLRIQTGDLKGKLIPSPVTQEGKSNFTPAIMKKSFFDILESLQLQGRLNFTDAAFLDLFAGSGQMGIEALSRGFAEAIFLELAWDRFESLKNVLAKIPHEHSVFRKDAFRFYTGFAETRTHKVFFIDPPYSFWEKKEPKIKAMVEDLIGQESGAALIAVQSPVALDWEGFEPRPFGRNVLNVRVLV</sequence>
<keyword evidence="2 3" id="KW-0808">Transferase</keyword>
<dbReference type="Proteomes" id="UP000298458">
    <property type="component" value="Unassembled WGS sequence"/>
</dbReference>
<keyword evidence="4" id="KW-1185">Reference proteome</keyword>
<evidence type="ECO:0000256" key="1">
    <source>
        <dbReference type="ARBA" id="ARBA00022603"/>
    </source>
</evidence>
<organism evidence="3 4">
    <name type="scientific">Leptospira fletcheri</name>
    <dbReference type="NCBI Taxonomy" id="2484981"/>
    <lineage>
        <taxon>Bacteria</taxon>
        <taxon>Pseudomonadati</taxon>
        <taxon>Spirochaetota</taxon>
        <taxon>Spirochaetia</taxon>
        <taxon>Leptospirales</taxon>
        <taxon>Leptospiraceae</taxon>
        <taxon>Leptospira</taxon>
    </lineage>
</organism>
<accession>A0A4R9GI96</accession>
<gene>
    <name evidence="3" type="ORF">EHO60_09590</name>
</gene>
<comment type="caution">
    <text evidence="3">The sequence shown here is derived from an EMBL/GenBank/DDBJ whole genome shotgun (WGS) entry which is preliminary data.</text>
</comment>
<name>A0A4R9GI96_9LEPT</name>
<dbReference type="InterPro" id="IPR004398">
    <property type="entry name" value="RNA_MeTrfase_RsmD"/>
</dbReference>
<reference evidence="3" key="1">
    <citation type="journal article" date="2019" name="PLoS Negl. Trop. Dis.">
        <title>Revisiting the worldwide diversity of Leptospira species in the environment.</title>
        <authorList>
            <person name="Vincent A.T."/>
            <person name="Schiettekatte O."/>
            <person name="Bourhy P."/>
            <person name="Veyrier F.J."/>
            <person name="Picardeau M."/>
        </authorList>
    </citation>
    <scope>NUCLEOTIDE SEQUENCE [LARGE SCALE GENOMIC DNA]</scope>
    <source>
        <strain evidence="3">SSW15</strain>
    </source>
</reference>
<evidence type="ECO:0000313" key="3">
    <source>
        <dbReference type="EMBL" id="TGK12478.1"/>
    </source>
</evidence>
<dbReference type="EMBL" id="RQET01000004">
    <property type="protein sequence ID" value="TGK12478.1"/>
    <property type="molecule type" value="Genomic_DNA"/>
</dbReference>
<dbReference type="Gene3D" id="3.40.50.150">
    <property type="entry name" value="Vaccinia Virus protein VP39"/>
    <property type="match status" value="1"/>
</dbReference>